<dbReference type="InterPro" id="IPR001451">
    <property type="entry name" value="Hexapep"/>
</dbReference>
<protein>
    <submittedName>
        <fullName evidence="5">Sugar O-acyltransferase, sialic acid O-acetyltransferase NeuD family</fullName>
    </submittedName>
</protein>
<dbReference type="InterPro" id="IPR041561">
    <property type="entry name" value="PglD_N"/>
</dbReference>
<evidence type="ECO:0000313" key="6">
    <source>
        <dbReference type="Proteomes" id="UP000198705"/>
    </source>
</evidence>
<dbReference type="CDD" id="cd03360">
    <property type="entry name" value="LbH_AT_putative"/>
    <property type="match status" value="1"/>
</dbReference>
<dbReference type="PANTHER" id="PTHR43300:SF10">
    <property type="entry name" value="2,3,4,5-TETRAHYDROPYRIDINE-2,6-DICARBOXYLATE N-ACETYLTRANSFERASE"/>
    <property type="match status" value="1"/>
</dbReference>
<dbReference type="Proteomes" id="UP000198705">
    <property type="component" value="Unassembled WGS sequence"/>
</dbReference>
<evidence type="ECO:0000256" key="3">
    <source>
        <dbReference type="PIRSR" id="PIRSR620019-2"/>
    </source>
</evidence>
<name>A0A1I5CGM4_9FLAO</name>
<dbReference type="RefSeq" id="WP_092208803.1">
    <property type="nucleotide sequence ID" value="NZ_FOVN01000005.1"/>
</dbReference>
<evidence type="ECO:0000313" key="5">
    <source>
        <dbReference type="EMBL" id="SFN86138.1"/>
    </source>
</evidence>
<dbReference type="SUPFAM" id="SSF51161">
    <property type="entry name" value="Trimeric LpxA-like enzymes"/>
    <property type="match status" value="1"/>
</dbReference>
<evidence type="ECO:0000259" key="4">
    <source>
        <dbReference type="Pfam" id="PF17836"/>
    </source>
</evidence>
<comment type="similarity">
    <text evidence="1">Belongs to the transferase hexapeptide repeat family.</text>
</comment>
<keyword evidence="6" id="KW-1185">Reference proteome</keyword>
<evidence type="ECO:0000256" key="2">
    <source>
        <dbReference type="PIRSR" id="PIRSR620019-1"/>
    </source>
</evidence>
<proteinExistence type="inferred from homology"/>
<dbReference type="Gene3D" id="2.160.10.10">
    <property type="entry name" value="Hexapeptide repeat proteins"/>
    <property type="match status" value="1"/>
</dbReference>
<accession>A0A1I5CGM4</accession>
<feature type="site" description="Increases basicity of active site His" evidence="2">
    <location>
        <position position="136"/>
    </location>
</feature>
<feature type="binding site" evidence="3">
    <location>
        <position position="67"/>
    </location>
    <ligand>
        <name>substrate</name>
    </ligand>
</feature>
<dbReference type="AlphaFoldDB" id="A0A1I5CGM4"/>
<dbReference type="PANTHER" id="PTHR43300">
    <property type="entry name" value="ACETYLTRANSFERASE"/>
    <property type="match status" value="1"/>
</dbReference>
<dbReference type="Pfam" id="PF00132">
    <property type="entry name" value="Hexapep"/>
    <property type="match status" value="2"/>
</dbReference>
<dbReference type="NCBIfam" id="TIGR03570">
    <property type="entry name" value="NeuD_NnaD"/>
    <property type="match status" value="1"/>
</dbReference>
<dbReference type="OrthoDB" id="708224at2"/>
<evidence type="ECO:0000256" key="1">
    <source>
        <dbReference type="ARBA" id="ARBA00007274"/>
    </source>
</evidence>
<dbReference type="STRING" id="649333.SAMN04487989_10567"/>
<dbReference type="Gene3D" id="3.40.50.20">
    <property type="match status" value="1"/>
</dbReference>
<dbReference type="InterPro" id="IPR011004">
    <property type="entry name" value="Trimer_LpxA-like_sf"/>
</dbReference>
<organism evidence="5 6">
    <name type="scientific">Bizionia echini</name>
    <dbReference type="NCBI Taxonomy" id="649333"/>
    <lineage>
        <taxon>Bacteria</taxon>
        <taxon>Pseudomonadati</taxon>
        <taxon>Bacteroidota</taxon>
        <taxon>Flavobacteriia</taxon>
        <taxon>Flavobacteriales</taxon>
        <taxon>Flavobacteriaceae</taxon>
        <taxon>Bizionia</taxon>
    </lineage>
</organism>
<dbReference type="InterPro" id="IPR050179">
    <property type="entry name" value="Trans_hexapeptide_repeat"/>
</dbReference>
<feature type="active site" description="Proton acceptor" evidence="2">
    <location>
        <position position="135"/>
    </location>
</feature>
<dbReference type="EMBL" id="FOVN01000005">
    <property type="protein sequence ID" value="SFN86138.1"/>
    <property type="molecule type" value="Genomic_DNA"/>
</dbReference>
<keyword evidence="5" id="KW-0808">Transferase</keyword>
<keyword evidence="5" id="KW-0012">Acyltransferase</keyword>
<sequence>MIVLGAKGHAKDVLVVLNETITKESTLSFFDDYTKPEEALFLGKYPIIHSLSAIDFSSNPHFVSAIGTPHLRKQVVKKFVKAGGVYQTVISKHAVIGALDVQIGQGTNIMPFVFISNSVQIGEGCLINTSAHIHHDVKIGNYCDVSPGAKILGRVTIGNNCNIGSGAIILPNITLGDNVTVGAGSVVVENCLSENTIVGIPGKLKNK</sequence>
<feature type="domain" description="PglD N-terminal" evidence="4">
    <location>
        <begin position="2"/>
        <end position="79"/>
    </location>
</feature>
<dbReference type="Pfam" id="PF17836">
    <property type="entry name" value="PglD_N"/>
    <property type="match status" value="1"/>
</dbReference>
<dbReference type="InterPro" id="IPR020019">
    <property type="entry name" value="AcTrfase_PglD-like"/>
</dbReference>
<reference evidence="6" key="1">
    <citation type="submission" date="2016-10" db="EMBL/GenBank/DDBJ databases">
        <authorList>
            <person name="Varghese N."/>
            <person name="Submissions S."/>
        </authorList>
    </citation>
    <scope>NUCLEOTIDE SEQUENCE [LARGE SCALE GENOMIC DNA]</scope>
    <source>
        <strain evidence="6">DSM 23925</strain>
    </source>
</reference>
<gene>
    <name evidence="5" type="ORF">SAMN04487989_10567</name>
</gene>
<dbReference type="GO" id="GO:0016746">
    <property type="term" value="F:acyltransferase activity"/>
    <property type="evidence" value="ECO:0007669"/>
    <property type="project" value="UniProtKB-KW"/>
</dbReference>